<keyword evidence="7" id="KW-1185">Reference proteome</keyword>
<evidence type="ECO:0000256" key="4">
    <source>
        <dbReference type="ARBA" id="ARBA00022729"/>
    </source>
</evidence>
<dbReference type="EMBL" id="NBNE01004058">
    <property type="protein sequence ID" value="OWZ06222.1"/>
    <property type="molecule type" value="Genomic_DNA"/>
</dbReference>
<evidence type="ECO:0000256" key="5">
    <source>
        <dbReference type="RuleBase" id="RU367124"/>
    </source>
</evidence>
<evidence type="ECO:0000256" key="2">
    <source>
        <dbReference type="ARBA" id="ARBA00010400"/>
    </source>
</evidence>
<gene>
    <name evidence="6" type="ORF">PHMEG_00021555</name>
</gene>
<keyword evidence="3 5" id="KW-0964">Secreted</keyword>
<sequence length="150" mass="16657">MKKTHLILTTAIVILLATYSSAVSTPTIGSVTSRGRANSTVDHMSVGADNTRFLRTGKVADDERSTSEKLNKEMRSFPRADITVVKKKWPSTSSVLKLKDKKPVGYTEYYNGLMKELAKLNKAKSVEPTASYKDLLAKFKRLFISEKSVP</sequence>
<comment type="caution">
    <text evidence="6">The sequence shown here is derived from an EMBL/GenBank/DDBJ whole genome shotgun (WGS) entry which is preliminary data.</text>
</comment>
<dbReference type="AlphaFoldDB" id="A0A225VLK9"/>
<comment type="similarity">
    <text evidence="2 5">Belongs to the RxLR effector family.</text>
</comment>
<evidence type="ECO:0000313" key="7">
    <source>
        <dbReference type="Proteomes" id="UP000198211"/>
    </source>
</evidence>
<comment type="domain">
    <text evidence="5">The RxLR-dEER motif acts to carry the protein into the host cell cytoplasm through binding to cell surface phosphatidylinositol-3-phosphate.</text>
</comment>
<keyword evidence="4 5" id="KW-0732">Signal</keyword>
<evidence type="ECO:0000313" key="6">
    <source>
        <dbReference type="EMBL" id="OWZ06222.1"/>
    </source>
</evidence>
<accession>A0A225VLK9</accession>
<protein>
    <recommendedName>
        <fullName evidence="5">RxLR effector protein</fullName>
    </recommendedName>
</protein>
<dbReference type="InterPro" id="IPR031825">
    <property type="entry name" value="RXLR"/>
</dbReference>
<evidence type="ECO:0000256" key="1">
    <source>
        <dbReference type="ARBA" id="ARBA00004613"/>
    </source>
</evidence>
<evidence type="ECO:0000256" key="3">
    <source>
        <dbReference type="ARBA" id="ARBA00022525"/>
    </source>
</evidence>
<reference evidence="7" key="1">
    <citation type="submission" date="2017-03" db="EMBL/GenBank/DDBJ databases">
        <title>Phytopthora megakarya and P. palmivora, two closely related causual agents of cacao black pod achieved similar genome size and gene model numbers by different mechanisms.</title>
        <authorList>
            <person name="Ali S."/>
            <person name="Shao J."/>
            <person name="Larry D.J."/>
            <person name="Kronmiller B."/>
            <person name="Shen D."/>
            <person name="Strem M.D."/>
            <person name="Melnick R.L."/>
            <person name="Guiltinan M.J."/>
            <person name="Tyler B.M."/>
            <person name="Meinhardt L.W."/>
            <person name="Bailey B.A."/>
        </authorList>
    </citation>
    <scope>NUCLEOTIDE SEQUENCE [LARGE SCALE GENOMIC DNA]</scope>
    <source>
        <strain evidence="7">zdho120</strain>
    </source>
</reference>
<comment type="function">
    <text evidence="5">Effector that suppresses plant defense responses during pathogen infection.</text>
</comment>
<dbReference type="Proteomes" id="UP000198211">
    <property type="component" value="Unassembled WGS sequence"/>
</dbReference>
<dbReference type="Pfam" id="PF16810">
    <property type="entry name" value="RXLR"/>
    <property type="match status" value="1"/>
</dbReference>
<organism evidence="6 7">
    <name type="scientific">Phytophthora megakarya</name>
    <dbReference type="NCBI Taxonomy" id="4795"/>
    <lineage>
        <taxon>Eukaryota</taxon>
        <taxon>Sar</taxon>
        <taxon>Stramenopiles</taxon>
        <taxon>Oomycota</taxon>
        <taxon>Peronosporomycetes</taxon>
        <taxon>Peronosporales</taxon>
        <taxon>Peronosporaceae</taxon>
        <taxon>Phytophthora</taxon>
    </lineage>
</organism>
<feature type="chain" id="PRO_5044951354" description="RxLR effector protein" evidence="5">
    <location>
        <begin position="23"/>
        <end position="150"/>
    </location>
</feature>
<name>A0A225VLK9_9STRA</name>
<feature type="signal peptide" evidence="5">
    <location>
        <begin position="1"/>
        <end position="22"/>
    </location>
</feature>
<proteinExistence type="inferred from homology"/>
<comment type="subcellular location">
    <subcellularLocation>
        <location evidence="1 5">Secreted</location>
    </subcellularLocation>
</comment>